<sequence length="258" mass="29081">MFTNEQPISDDDILPTDSTFCRGVRVSERPIPSFPRIREESNEHPTIDTETDPTRDGNEDVSTTPRIDPTSFHSKLFEITTDDSLPDSSKGDEEITIALVHGDTSILLSEIVSMLPDTIASLDVSALFFCCLSSAEWSISEKSIHFNDSVEFVNENMQLTKSRIIPSSKFRFTSDSEEAISSVFRLPFSFDGARVSSIHLCVILMLSPMYVPLGNEIDKVSFCLELEKSELVFREEERQCGEINELKEVDTPVNRRKN</sequence>
<evidence type="ECO:0000313" key="2">
    <source>
        <dbReference type="EMBL" id="KAK2951524.1"/>
    </source>
</evidence>
<feature type="compositionally biased region" description="Basic and acidic residues" evidence="1">
    <location>
        <begin position="36"/>
        <end position="58"/>
    </location>
</feature>
<accession>A0ABQ9XJ77</accession>
<proteinExistence type="predicted"/>
<protein>
    <submittedName>
        <fullName evidence="2">Uncharacterized protein</fullName>
    </submittedName>
</protein>
<evidence type="ECO:0000313" key="3">
    <source>
        <dbReference type="Proteomes" id="UP001281761"/>
    </source>
</evidence>
<organism evidence="2 3">
    <name type="scientific">Blattamonas nauphoetae</name>
    <dbReference type="NCBI Taxonomy" id="2049346"/>
    <lineage>
        <taxon>Eukaryota</taxon>
        <taxon>Metamonada</taxon>
        <taxon>Preaxostyla</taxon>
        <taxon>Oxymonadida</taxon>
        <taxon>Blattamonas</taxon>
    </lineage>
</organism>
<keyword evidence="3" id="KW-1185">Reference proteome</keyword>
<feature type="region of interest" description="Disordered" evidence="1">
    <location>
        <begin position="32"/>
        <end position="67"/>
    </location>
</feature>
<comment type="caution">
    <text evidence="2">The sequence shown here is derived from an EMBL/GenBank/DDBJ whole genome shotgun (WGS) entry which is preliminary data.</text>
</comment>
<reference evidence="2 3" key="1">
    <citation type="journal article" date="2022" name="bioRxiv">
        <title>Genomics of Preaxostyla Flagellates Illuminates Evolutionary Transitions and the Path Towards Mitochondrial Loss.</title>
        <authorList>
            <person name="Novak L.V.F."/>
            <person name="Treitli S.C."/>
            <person name="Pyrih J."/>
            <person name="Halakuc P."/>
            <person name="Pipaliya S.V."/>
            <person name="Vacek V."/>
            <person name="Brzon O."/>
            <person name="Soukal P."/>
            <person name="Eme L."/>
            <person name="Dacks J.B."/>
            <person name="Karnkowska A."/>
            <person name="Elias M."/>
            <person name="Hampl V."/>
        </authorList>
    </citation>
    <scope>NUCLEOTIDE SEQUENCE [LARGE SCALE GENOMIC DNA]</scope>
    <source>
        <strain evidence="2">NAU3</strain>
        <tissue evidence="2">Gut</tissue>
    </source>
</reference>
<dbReference type="EMBL" id="JARBJD010000117">
    <property type="protein sequence ID" value="KAK2951524.1"/>
    <property type="molecule type" value="Genomic_DNA"/>
</dbReference>
<dbReference type="Proteomes" id="UP001281761">
    <property type="component" value="Unassembled WGS sequence"/>
</dbReference>
<evidence type="ECO:0000256" key="1">
    <source>
        <dbReference type="SAM" id="MobiDB-lite"/>
    </source>
</evidence>
<gene>
    <name evidence="2" type="ORF">BLNAU_13546</name>
</gene>
<name>A0ABQ9XJ77_9EUKA</name>